<evidence type="ECO:0000313" key="2">
    <source>
        <dbReference type="EMBL" id="OJD29006.1"/>
    </source>
</evidence>
<dbReference type="EMBL" id="MNUE01000098">
    <property type="protein sequence ID" value="OJD29006.1"/>
    <property type="molecule type" value="Genomic_DNA"/>
</dbReference>
<accession>A0A1J9QJG4</accession>
<dbReference type="GeneID" id="31020329"/>
<keyword evidence="3" id="KW-1185">Reference proteome</keyword>
<feature type="region of interest" description="Disordered" evidence="1">
    <location>
        <begin position="1"/>
        <end position="20"/>
    </location>
</feature>
<sequence>MDNGSSADSTCSTGSSMPDRVRSLALASGTPKETDEPYYPSIRPVRTVSSKAKVGEYKNLLKEGRPRVWGGNPWTRCQAHDTDLQRLLVFKFVDAAHGLPTHVLLMPDDQIVKVCAARYDMMMMLFDDLECFDWHDFVSEAKAYLAEMDGSETTFRMLRIELGKRLARLARDTDHFDIWQRDMIRLDHLCQLVIVDCCDPVADPPRPSLVRRLTRRLKQ</sequence>
<protein>
    <submittedName>
        <fullName evidence="2">Uncharacterized protein</fullName>
    </submittedName>
</protein>
<feature type="compositionally biased region" description="Low complexity" evidence="1">
    <location>
        <begin position="1"/>
        <end position="16"/>
    </location>
</feature>
<evidence type="ECO:0000256" key="1">
    <source>
        <dbReference type="SAM" id="MobiDB-lite"/>
    </source>
</evidence>
<dbReference type="OrthoDB" id="10407213at2759"/>
<organism evidence="2 3">
    <name type="scientific">Diplodia corticola</name>
    <dbReference type="NCBI Taxonomy" id="236234"/>
    <lineage>
        <taxon>Eukaryota</taxon>
        <taxon>Fungi</taxon>
        <taxon>Dikarya</taxon>
        <taxon>Ascomycota</taxon>
        <taxon>Pezizomycotina</taxon>
        <taxon>Dothideomycetes</taxon>
        <taxon>Dothideomycetes incertae sedis</taxon>
        <taxon>Botryosphaeriales</taxon>
        <taxon>Botryosphaeriaceae</taxon>
        <taxon>Diplodia</taxon>
    </lineage>
</organism>
<dbReference type="Proteomes" id="UP000183809">
    <property type="component" value="Unassembled WGS sequence"/>
</dbReference>
<gene>
    <name evidence="2" type="ORF">BKCO1_9800018</name>
</gene>
<proteinExistence type="predicted"/>
<dbReference type="RefSeq" id="XP_020125266.1">
    <property type="nucleotide sequence ID" value="XM_020280065.1"/>
</dbReference>
<reference evidence="2 3" key="1">
    <citation type="submission" date="2016-10" db="EMBL/GenBank/DDBJ databases">
        <title>Proteomics and genomics reveal pathogen-plant mechanisms compatible with a hemibiotrophic lifestyle of Diplodia corticola.</title>
        <authorList>
            <person name="Fernandes I."/>
            <person name="De Jonge R."/>
            <person name="Van De Peer Y."/>
            <person name="Devreese B."/>
            <person name="Alves A."/>
            <person name="Esteves A.C."/>
        </authorList>
    </citation>
    <scope>NUCLEOTIDE SEQUENCE [LARGE SCALE GENOMIC DNA]</scope>
    <source>
        <strain evidence="2 3">CBS 112549</strain>
    </source>
</reference>
<dbReference type="AlphaFoldDB" id="A0A1J9QJG4"/>
<evidence type="ECO:0000313" key="3">
    <source>
        <dbReference type="Proteomes" id="UP000183809"/>
    </source>
</evidence>
<comment type="caution">
    <text evidence="2">The sequence shown here is derived from an EMBL/GenBank/DDBJ whole genome shotgun (WGS) entry which is preliminary data.</text>
</comment>
<name>A0A1J9QJG4_9PEZI</name>